<dbReference type="PANTHER" id="PTHR43232">
    <property type="entry name" value="MOLYBDENUM COFACTOR BIOSYNTHESIS PROTEIN B"/>
    <property type="match status" value="1"/>
</dbReference>
<dbReference type="Pfam" id="PF00994">
    <property type="entry name" value="MoCF_biosynth"/>
    <property type="match status" value="1"/>
</dbReference>
<dbReference type="UniPathway" id="UPA00344"/>
<name>A0A1X9M6M9_9BACI</name>
<evidence type="ECO:0000256" key="6">
    <source>
        <dbReference type="PIRNR" id="PIRNR006443"/>
    </source>
</evidence>
<keyword evidence="5 6" id="KW-0501">Molybdenum cofactor biosynthesis</keyword>
<dbReference type="CDD" id="cd00886">
    <property type="entry name" value="MogA_MoaB"/>
    <property type="match status" value="1"/>
</dbReference>
<dbReference type="AlphaFoldDB" id="A0A1X9M6M9"/>
<dbReference type="FunFam" id="3.40.980.10:FF:000006">
    <property type="entry name" value="Molybdenum cofactor biosynthesis protein B"/>
    <property type="match status" value="1"/>
</dbReference>
<sequence>MHHINDSKSVNIALLTISDTRNFEDDRSGQTIKRLLETKDYSIIDYQIKKDEIGEIQNSIKSWVDNPRIEAIILNGGTGFSPRDVTYEAVTELLDKQMDGFGELFRMLSYEEVGPKALFSRAVAGSIGATAIYALPGSTNAVTLALEKLILPTLPHFAAELVKK</sequence>
<proteinExistence type="inferred from homology"/>
<comment type="pathway">
    <text evidence="2 6">Cofactor biosynthesis; molybdopterin biosynthesis.</text>
</comment>
<dbReference type="Gene3D" id="3.40.980.10">
    <property type="entry name" value="MoaB/Mog-like domain"/>
    <property type="match status" value="1"/>
</dbReference>
<dbReference type="KEGG" id="bkw:BkAM31D_03995"/>
<evidence type="ECO:0000256" key="4">
    <source>
        <dbReference type="ARBA" id="ARBA00015262"/>
    </source>
</evidence>
<dbReference type="RefSeq" id="WP_066156125.1">
    <property type="nucleotide sequence ID" value="NZ_CP020814.1"/>
</dbReference>
<evidence type="ECO:0000256" key="2">
    <source>
        <dbReference type="ARBA" id="ARBA00005046"/>
    </source>
</evidence>
<dbReference type="NCBIfam" id="TIGR00177">
    <property type="entry name" value="molyb_syn"/>
    <property type="match status" value="1"/>
</dbReference>
<dbReference type="SMART" id="SM00852">
    <property type="entry name" value="MoCF_biosynth"/>
    <property type="match status" value="1"/>
</dbReference>
<dbReference type="PROSITE" id="PS01078">
    <property type="entry name" value="MOCF_BIOSYNTHESIS_1"/>
    <property type="match status" value="1"/>
</dbReference>
<dbReference type="PANTHER" id="PTHR43232:SF2">
    <property type="entry name" value="MOLYBDENUM COFACTOR BIOSYNTHESIS PROTEIN B"/>
    <property type="match status" value="1"/>
</dbReference>
<keyword evidence="9" id="KW-1185">Reference proteome</keyword>
<dbReference type="PIRSF" id="PIRSF006443">
    <property type="entry name" value="MoaB"/>
    <property type="match status" value="1"/>
</dbReference>
<dbReference type="GO" id="GO:0006777">
    <property type="term" value="P:Mo-molybdopterin cofactor biosynthetic process"/>
    <property type="evidence" value="ECO:0007669"/>
    <property type="project" value="UniProtKB-UniRule"/>
</dbReference>
<dbReference type="STRING" id="199441.BkAM31D_03995"/>
<evidence type="ECO:0000256" key="3">
    <source>
        <dbReference type="ARBA" id="ARBA00006112"/>
    </source>
</evidence>
<comment type="function">
    <text evidence="1 6">May be involved in the biosynthesis of molybdopterin.</text>
</comment>
<evidence type="ECO:0000313" key="8">
    <source>
        <dbReference type="EMBL" id="ARK29077.1"/>
    </source>
</evidence>
<dbReference type="InterPro" id="IPR008284">
    <property type="entry name" value="MoCF_biosynth_CS"/>
</dbReference>
<dbReference type="InterPro" id="IPR036425">
    <property type="entry name" value="MoaB/Mog-like_dom_sf"/>
</dbReference>
<reference evidence="8 9" key="1">
    <citation type="submission" date="2017-04" db="EMBL/GenBank/DDBJ databases">
        <title>Bacillus krulwichiae AM31D Genome sequencing and assembly.</title>
        <authorList>
            <person name="Krulwich T.A."/>
            <person name="Anastor L."/>
            <person name="Ehrlich R."/>
            <person name="Ehrlich G.D."/>
            <person name="Janto B."/>
        </authorList>
    </citation>
    <scope>NUCLEOTIDE SEQUENCE [LARGE SCALE GENOMIC DNA]</scope>
    <source>
        <strain evidence="8 9">AM31D</strain>
    </source>
</reference>
<dbReference type="GO" id="GO:0005829">
    <property type="term" value="C:cytosol"/>
    <property type="evidence" value="ECO:0007669"/>
    <property type="project" value="TreeGrafter"/>
</dbReference>
<protein>
    <recommendedName>
        <fullName evidence="4 6">Molybdenum cofactor biosynthesis protein B</fullName>
    </recommendedName>
</protein>
<dbReference type="InterPro" id="IPR001453">
    <property type="entry name" value="MoaB/Mog_dom"/>
</dbReference>
<evidence type="ECO:0000256" key="1">
    <source>
        <dbReference type="ARBA" id="ARBA00003487"/>
    </source>
</evidence>
<feature type="domain" description="MoaB/Mog" evidence="7">
    <location>
        <begin position="13"/>
        <end position="157"/>
    </location>
</feature>
<accession>A0A1X9M6M9</accession>
<dbReference type="InterPro" id="IPR012245">
    <property type="entry name" value="MoaB"/>
</dbReference>
<gene>
    <name evidence="8" type="primary">moaB_1</name>
    <name evidence="8" type="ORF">BkAM31D_03995</name>
</gene>
<organism evidence="8 9">
    <name type="scientific">Halalkalibacter krulwichiae</name>
    <dbReference type="NCBI Taxonomy" id="199441"/>
    <lineage>
        <taxon>Bacteria</taxon>
        <taxon>Bacillati</taxon>
        <taxon>Bacillota</taxon>
        <taxon>Bacilli</taxon>
        <taxon>Bacillales</taxon>
        <taxon>Bacillaceae</taxon>
        <taxon>Halalkalibacter</taxon>
    </lineage>
</organism>
<evidence type="ECO:0000313" key="9">
    <source>
        <dbReference type="Proteomes" id="UP000193006"/>
    </source>
</evidence>
<dbReference type="SUPFAM" id="SSF53218">
    <property type="entry name" value="Molybdenum cofactor biosynthesis proteins"/>
    <property type="match status" value="1"/>
</dbReference>
<evidence type="ECO:0000256" key="5">
    <source>
        <dbReference type="ARBA" id="ARBA00023150"/>
    </source>
</evidence>
<dbReference type="EMBL" id="CP020814">
    <property type="protein sequence ID" value="ARK29077.1"/>
    <property type="molecule type" value="Genomic_DNA"/>
</dbReference>
<dbReference type="Proteomes" id="UP000193006">
    <property type="component" value="Chromosome"/>
</dbReference>
<evidence type="ECO:0000259" key="7">
    <source>
        <dbReference type="SMART" id="SM00852"/>
    </source>
</evidence>
<comment type="similarity">
    <text evidence="3 6">Belongs to the MoaB/Mog family.</text>
</comment>